<dbReference type="GO" id="GO:0048813">
    <property type="term" value="P:dendrite morphogenesis"/>
    <property type="evidence" value="ECO:0007669"/>
    <property type="project" value="UniProtKB-ARBA"/>
</dbReference>
<keyword evidence="3" id="KW-0221">Differentiation</keyword>
<evidence type="ECO:0000256" key="2">
    <source>
        <dbReference type="ARBA" id="ARBA00022473"/>
    </source>
</evidence>
<comment type="function">
    <text evidence="8">Putative transcription factor required for axon growth and guidance in the central and peripheral nervous systems. Repels CNS axons away from the midline by promoting the expression of the midline repellent sli and its receptor robo.</text>
</comment>
<dbReference type="GO" id="GO:0045476">
    <property type="term" value="P:nurse cell apoptotic process"/>
    <property type="evidence" value="ECO:0007669"/>
    <property type="project" value="UniProtKB-ARBA"/>
</dbReference>
<evidence type="ECO:0000256" key="6">
    <source>
        <dbReference type="ARBA" id="ARBA00023163"/>
    </source>
</evidence>
<dbReference type="Pfam" id="PF00651">
    <property type="entry name" value="BTB"/>
    <property type="match status" value="1"/>
</dbReference>
<evidence type="ECO:0000256" key="7">
    <source>
        <dbReference type="ARBA" id="ARBA00023242"/>
    </source>
</evidence>
<evidence type="ECO:0000256" key="1">
    <source>
        <dbReference type="ARBA" id="ARBA00004123"/>
    </source>
</evidence>
<keyword evidence="4" id="KW-0524">Neurogenesis</keyword>
<evidence type="ECO:0000256" key="9">
    <source>
        <dbReference type="SAM" id="MobiDB-lite"/>
    </source>
</evidence>
<protein>
    <submittedName>
        <fullName evidence="11">Longitudinals lacking protein</fullName>
    </submittedName>
</protein>
<dbReference type="GO" id="GO:0016199">
    <property type="term" value="P:axon midline choice point recognition"/>
    <property type="evidence" value="ECO:0007669"/>
    <property type="project" value="UniProtKB-ARBA"/>
</dbReference>
<dbReference type="PROSITE" id="PS50097">
    <property type="entry name" value="BTB"/>
    <property type="match status" value="1"/>
</dbReference>
<dbReference type="GO" id="GO:0007526">
    <property type="term" value="P:larval somatic muscle development"/>
    <property type="evidence" value="ECO:0007669"/>
    <property type="project" value="UniProtKB-ARBA"/>
</dbReference>
<evidence type="ECO:0000313" key="12">
    <source>
        <dbReference type="Proteomes" id="UP001500889"/>
    </source>
</evidence>
<dbReference type="GO" id="GO:0007464">
    <property type="term" value="P:R3/R4 cell fate commitment"/>
    <property type="evidence" value="ECO:0007669"/>
    <property type="project" value="UniProtKB-ARBA"/>
</dbReference>
<dbReference type="InterPro" id="IPR011333">
    <property type="entry name" value="SKP1/BTB/POZ_sf"/>
</dbReference>
<feature type="domain" description="BTB" evidence="10">
    <location>
        <begin position="32"/>
        <end position="97"/>
    </location>
</feature>
<evidence type="ECO:0000256" key="5">
    <source>
        <dbReference type="ARBA" id="ARBA00023015"/>
    </source>
</evidence>
<organism evidence="11 12">
    <name type="scientific">Drosophila madeirensis</name>
    <name type="common">Fruit fly</name>
    <dbReference type="NCBI Taxonomy" id="30013"/>
    <lineage>
        <taxon>Eukaryota</taxon>
        <taxon>Metazoa</taxon>
        <taxon>Ecdysozoa</taxon>
        <taxon>Arthropoda</taxon>
        <taxon>Hexapoda</taxon>
        <taxon>Insecta</taxon>
        <taxon>Pterygota</taxon>
        <taxon>Neoptera</taxon>
        <taxon>Endopterygota</taxon>
        <taxon>Diptera</taxon>
        <taxon>Brachycera</taxon>
        <taxon>Muscomorpha</taxon>
        <taxon>Ephydroidea</taxon>
        <taxon>Drosophilidae</taxon>
        <taxon>Drosophila</taxon>
        <taxon>Sophophora</taxon>
    </lineage>
</organism>
<dbReference type="GO" id="GO:0005634">
    <property type="term" value="C:nucleus"/>
    <property type="evidence" value="ECO:0007669"/>
    <property type="project" value="UniProtKB-SubCell"/>
</dbReference>
<keyword evidence="6" id="KW-0804">Transcription</keyword>
<dbReference type="GO" id="GO:0008406">
    <property type="term" value="P:gonad development"/>
    <property type="evidence" value="ECO:0007669"/>
    <property type="project" value="UniProtKB-ARBA"/>
</dbReference>
<keyword evidence="5" id="KW-0805">Transcription regulation</keyword>
<dbReference type="AlphaFoldDB" id="A0AAU9FJ11"/>
<dbReference type="InterPro" id="IPR051095">
    <property type="entry name" value="Dros_DevTransReg"/>
</dbReference>
<keyword evidence="12" id="KW-1185">Reference proteome</keyword>
<evidence type="ECO:0000259" key="10">
    <source>
        <dbReference type="PROSITE" id="PS50097"/>
    </source>
</evidence>
<dbReference type="Proteomes" id="UP001500889">
    <property type="component" value="Chromosome U"/>
</dbReference>
<dbReference type="GO" id="GO:0035167">
    <property type="term" value="P:larval lymph gland hemopoiesis"/>
    <property type="evidence" value="ECO:0007669"/>
    <property type="project" value="UniProtKB-ARBA"/>
</dbReference>
<reference evidence="11 12" key="1">
    <citation type="submission" date="2024-02" db="EMBL/GenBank/DDBJ databases">
        <title>A chromosome-level genome assembly of Drosophila madeirensis, a fruit fly species endemic to Madeira island.</title>
        <authorList>
            <person name="Tomihara K."/>
            <person name="Llopart A."/>
            <person name="Yamamoto D."/>
        </authorList>
    </citation>
    <scope>NUCLEOTIDE SEQUENCE [LARGE SCALE GENOMIC DNA]</scope>
    <source>
        <strain evidence="11 12">RF1</strain>
    </source>
</reference>
<evidence type="ECO:0000313" key="11">
    <source>
        <dbReference type="EMBL" id="BFF95586.1"/>
    </source>
</evidence>
<dbReference type="PANTHER" id="PTHR23110">
    <property type="entry name" value="BTB DOMAIN TRANSCRIPTION FACTOR"/>
    <property type="match status" value="1"/>
</dbReference>
<evidence type="ECO:0000256" key="8">
    <source>
        <dbReference type="ARBA" id="ARBA00037382"/>
    </source>
</evidence>
<evidence type="ECO:0000256" key="4">
    <source>
        <dbReference type="ARBA" id="ARBA00022902"/>
    </source>
</evidence>
<sequence>MDDQKELILSWTKHQSTLINALATLLDTQTLVDCKIGAEGKFITAHKVILSACSGYCAAQFQEHKEICPIVLLKDVKYQELRNLIDYMYRGVVNVTSVELEGLLKLGVSLQFKGFVAGPNSEVSEHGRGGPDTPEQSRKRHRPDSSGDEVSPPSYSPTADDLSDSSDSSFEQATTFRPQEMPTIIWKTARMANNLRLQTNDGITDNVQPQSQGTQGLCRHSTSF</sequence>
<dbReference type="Gene3D" id="3.30.710.10">
    <property type="entry name" value="Potassium Channel Kv1.1, Chain A"/>
    <property type="match status" value="1"/>
</dbReference>
<evidence type="ECO:0000256" key="3">
    <source>
        <dbReference type="ARBA" id="ARBA00022782"/>
    </source>
</evidence>
<comment type="subcellular location">
    <subcellularLocation>
        <location evidence="1">Nucleus</location>
    </subcellularLocation>
</comment>
<keyword evidence="2" id="KW-0217">Developmental protein</keyword>
<dbReference type="SMART" id="SM00225">
    <property type="entry name" value="BTB"/>
    <property type="match status" value="1"/>
</dbReference>
<gene>
    <name evidence="11" type="ORF">DMAD_12952</name>
</gene>
<feature type="region of interest" description="Disordered" evidence="9">
    <location>
        <begin position="120"/>
        <end position="182"/>
    </location>
</feature>
<name>A0AAU9FJ11_DROMD</name>
<dbReference type="PANTHER" id="PTHR23110:SF111">
    <property type="entry name" value="LONGITUDINALS LACKING PROTEIN, ISOFORMS F_I_K_T"/>
    <property type="match status" value="1"/>
</dbReference>
<dbReference type="GO" id="GO:0045467">
    <property type="term" value="P:R7 cell development"/>
    <property type="evidence" value="ECO:0007669"/>
    <property type="project" value="UniProtKB-ARBA"/>
</dbReference>
<dbReference type="SUPFAM" id="SSF54695">
    <property type="entry name" value="POZ domain"/>
    <property type="match status" value="1"/>
</dbReference>
<dbReference type="GO" id="GO:0006357">
    <property type="term" value="P:regulation of transcription by RNA polymerase II"/>
    <property type="evidence" value="ECO:0007669"/>
    <property type="project" value="TreeGrafter"/>
</dbReference>
<dbReference type="InterPro" id="IPR000210">
    <property type="entry name" value="BTB/POZ_dom"/>
</dbReference>
<keyword evidence="7" id="KW-0539">Nucleus</keyword>
<proteinExistence type="predicted"/>
<accession>A0AAU9FJ11</accession>
<feature type="region of interest" description="Disordered" evidence="9">
    <location>
        <begin position="201"/>
        <end position="224"/>
    </location>
</feature>
<dbReference type="CDD" id="cd18315">
    <property type="entry name" value="BTB_POZ_BAB-like"/>
    <property type="match status" value="1"/>
</dbReference>
<dbReference type="EMBL" id="AP029264">
    <property type="protein sequence ID" value="BFF95586.1"/>
    <property type="molecule type" value="Genomic_DNA"/>
</dbReference>